<protein>
    <submittedName>
        <fullName evidence="2">Uncharacterized protein</fullName>
    </submittedName>
</protein>
<name>A0A7R9G216_TIMSH</name>
<reference evidence="2" key="1">
    <citation type="submission" date="2020-11" db="EMBL/GenBank/DDBJ databases">
        <authorList>
            <person name="Tran Van P."/>
        </authorList>
    </citation>
    <scope>NUCLEOTIDE SEQUENCE</scope>
</reference>
<evidence type="ECO:0000313" key="2">
    <source>
        <dbReference type="EMBL" id="CAD7262836.1"/>
    </source>
</evidence>
<dbReference type="AlphaFoldDB" id="A0A7R9G216"/>
<sequence length="435" mass="47915">MLSVWSGNAMPQKTHCSVGAALLGDCQAVESEGCSGLVDVMVPLVVVVAAAMGWMLNELSGRGEESEVGRPRAGMLLLRLPIFLFKSSRSKDLRAALNSAEPRPVDRFTGPLLLGPSSPPGSCFMGMSDIDGVPPLDLTSVHCCWCDCWTECWNLSRQSWENQGIPRSESAERRVHQSLIEKLPAQLVRPGSSTQLTLAGENDAGASAIEISTCGVRKCMGGVALSADLAPIESPLSLYVAAMLKLQLTSRGEQFPPGIIEETLGPLGPGLSKSMPCLSTEIFHTFHRASSVATQWARFYHVMLSNMLVLEVCPHSNLSLEASIAYWAVERQRFGVCSEMFSQMIFSEETFLAYSALVHQRLEGCLVRLIGLLHYLDHHPHRYCCRHHFEFPNPLRFLVFHQSSFCLAQPCSAASPRPQPSRRRNSKRWETCSKL</sequence>
<gene>
    <name evidence="2" type="ORF">TSIB3V08_LOCUS6932</name>
</gene>
<proteinExistence type="predicted"/>
<evidence type="ECO:0000256" key="1">
    <source>
        <dbReference type="SAM" id="MobiDB-lite"/>
    </source>
</evidence>
<accession>A0A7R9G216</accession>
<dbReference type="EMBL" id="OC003114">
    <property type="protein sequence ID" value="CAD7262836.1"/>
    <property type="molecule type" value="Genomic_DNA"/>
</dbReference>
<organism evidence="2">
    <name type="scientific">Timema shepardi</name>
    <name type="common">Walking stick</name>
    <dbReference type="NCBI Taxonomy" id="629360"/>
    <lineage>
        <taxon>Eukaryota</taxon>
        <taxon>Metazoa</taxon>
        <taxon>Ecdysozoa</taxon>
        <taxon>Arthropoda</taxon>
        <taxon>Hexapoda</taxon>
        <taxon>Insecta</taxon>
        <taxon>Pterygota</taxon>
        <taxon>Neoptera</taxon>
        <taxon>Polyneoptera</taxon>
        <taxon>Phasmatodea</taxon>
        <taxon>Timematodea</taxon>
        <taxon>Timematoidea</taxon>
        <taxon>Timematidae</taxon>
        <taxon>Timema</taxon>
    </lineage>
</organism>
<feature type="region of interest" description="Disordered" evidence="1">
    <location>
        <begin position="414"/>
        <end position="435"/>
    </location>
</feature>